<dbReference type="InterPro" id="IPR045263">
    <property type="entry name" value="GLUT"/>
</dbReference>
<comment type="caution">
    <text evidence="9">The sequence shown here is derived from an EMBL/GenBank/DDBJ whole genome shotgun (WGS) entry which is preliminary data.</text>
</comment>
<dbReference type="Pfam" id="PF00083">
    <property type="entry name" value="Sugar_tr"/>
    <property type="match status" value="2"/>
</dbReference>
<sequence length="450" mass="49596">MNSTTVIKNKTTNEFETAPDHTKNYTAIPLNDDPLDFIIEEKNNRTPKPTSNISIGKRLFCIIVIGLSSATFGYGLTSTDLYTNTDFEQAQKLKYENLDYAIWKGLAQNCIFLGGFFATLALYFIPTTSCKNLLIIASFINIGAYALITFFPDIIALVISKIFIGIAAGIVCTVVPNFLSNYSIKSYEDLIAGVHSIGICVGLVLGHGMGGLMKYLSINSIAIGVLIGFILNTISLFFLKDISSGVPNEREIGIIALLKNKACRMPVLTAILYHMGQHFSGVDFLVMSTSSFFVDKSNYYLIVLTSMLCAIPFSFLGGFLINKVGKKPMMMISCFLLAFTTLLFGLGIPSTQSYLIYCFVFSYNIGVATVPWIIPTELFPSEYFKAGNVLGVLANWLSGFVFNYTLSFLYAGIGNNVWFIFTVLTVGIMLFAGFFTTEGEKIKDMPLELK</sequence>
<evidence type="ECO:0000256" key="4">
    <source>
        <dbReference type="ARBA" id="ARBA00022692"/>
    </source>
</evidence>
<evidence type="ECO:0000256" key="3">
    <source>
        <dbReference type="ARBA" id="ARBA00022448"/>
    </source>
</evidence>
<dbReference type="GO" id="GO:0016020">
    <property type="term" value="C:membrane"/>
    <property type="evidence" value="ECO:0007669"/>
    <property type="project" value="UniProtKB-SubCell"/>
</dbReference>
<keyword evidence="6 7" id="KW-0472">Membrane</keyword>
<dbReference type="PANTHER" id="PTHR23503:SF8">
    <property type="entry name" value="FACILITATED GLUCOSE TRANSPORTER PROTEIN 1"/>
    <property type="match status" value="1"/>
</dbReference>
<dbReference type="PANTHER" id="PTHR23503">
    <property type="entry name" value="SOLUTE CARRIER FAMILY 2"/>
    <property type="match status" value="1"/>
</dbReference>
<evidence type="ECO:0000259" key="8">
    <source>
        <dbReference type="PROSITE" id="PS50850"/>
    </source>
</evidence>
<dbReference type="InterPro" id="IPR003663">
    <property type="entry name" value="Sugar/inositol_transpt"/>
</dbReference>
<dbReference type="GO" id="GO:0015149">
    <property type="term" value="F:hexose transmembrane transporter activity"/>
    <property type="evidence" value="ECO:0007669"/>
    <property type="project" value="TreeGrafter"/>
</dbReference>
<dbReference type="OrthoDB" id="2196240at2759"/>
<organism evidence="9 10">
    <name type="scientific">Nosema granulosis</name>
    <dbReference type="NCBI Taxonomy" id="83296"/>
    <lineage>
        <taxon>Eukaryota</taxon>
        <taxon>Fungi</taxon>
        <taxon>Fungi incertae sedis</taxon>
        <taxon>Microsporidia</taxon>
        <taxon>Nosematidae</taxon>
        <taxon>Nosema</taxon>
    </lineage>
</organism>
<comment type="similarity">
    <text evidence="2">Belongs to the major facilitator superfamily. Sugar transporter (TC 2.A.1.1) family.</text>
</comment>
<dbReference type="EMBL" id="SBJO01000136">
    <property type="protein sequence ID" value="KAF9762758.1"/>
    <property type="molecule type" value="Genomic_DNA"/>
</dbReference>
<dbReference type="Gene3D" id="1.20.1250.20">
    <property type="entry name" value="MFS general substrate transporter like domains"/>
    <property type="match status" value="2"/>
</dbReference>
<evidence type="ECO:0000256" key="7">
    <source>
        <dbReference type="SAM" id="Phobius"/>
    </source>
</evidence>
<accession>A0A9P6GZE4</accession>
<feature type="transmembrane region" description="Helical" evidence="7">
    <location>
        <begin position="190"/>
        <end position="209"/>
    </location>
</feature>
<dbReference type="PRINTS" id="PR00171">
    <property type="entry name" value="SUGRTRNSPORT"/>
</dbReference>
<dbReference type="SUPFAM" id="SSF103473">
    <property type="entry name" value="MFS general substrate transporter"/>
    <property type="match status" value="1"/>
</dbReference>
<evidence type="ECO:0000256" key="6">
    <source>
        <dbReference type="ARBA" id="ARBA00023136"/>
    </source>
</evidence>
<feature type="domain" description="Major facilitator superfamily (MFS) profile" evidence="8">
    <location>
        <begin position="61"/>
        <end position="440"/>
    </location>
</feature>
<feature type="transmembrane region" description="Helical" evidence="7">
    <location>
        <begin position="386"/>
        <end position="411"/>
    </location>
</feature>
<feature type="transmembrane region" description="Helical" evidence="7">
    <location>
        <begin position="106"/>
        <end position="125"/>
    </location>
</feature>
<evidence type="ECO:0000313" key="10">
    <source>
        <dbReference type="Proteomes" id="UP000740883"/>
    </source>
</evidence>
<keyword evidence="9" id="KW-0762">Sugar transport</keyword>
<keyword evidence="5 7" id="KW-1133">Transmembrane helix</keyword>
<feature type="transmembrane region" description="Helical" evidence="7">
    <location>
        <begin position="59"/>
        <end position="77"/>
    </location>
</feature>
<feature type="transmembrane region" description="Helical" evidence="7">
    <location>
        <begin position="215"/>
        <end position="239"/>
    </location>
</feature>
<comment type="subcellular location">
    <subcellularLocation>
        <location evidence="1">Membrane</location>
        <topology evidence="1">Multi-pass membrane protein</topology>
    </subcellularLocation>
</comment>
<dbReference type="InterPro" id="IPR005828">
    <property type="entry name" value="MFS_sugar_transport-like"/>
</dbReference>
<dbReference type="AlphaFoldDB" id="A0A9P6GZE4"/>
<keyword evidence="4 7" id="KW-0812">Transmembrane</keyword>
<evidence type="ECO:0000256" key="2">
    <source>
        <dbReference type="ARBA" id="ARBA00010992"/>
    </source>
</evidence>
<dbReference type="InterPro" id="IPR020846">
    <property type="entry name" value="MFS_dom"/>
</dbReference>
<feature type="transmembrane region" description="Helical" evidence="7">
    <location>
        <begin position="132"/>
        <end position="148"/>
    </location>
</feature>
<evidence type="ECO:0000313" key="9">
    <source>
        <dbReference type="EMBL" id="KAF9762758.1"/>
    </source>
</evidence>
<dbReference type="InterPro" id="IPR036259">
    <property type="entry name" value="MFS_trans_sf"/>
</dbReference>
<keyword evidence="3" id="KW-0813">Transport</keyword>
<name>A0A9P6GZE4_9MICR</name>
<dbReference type="PROSITE" id="PS50850">
    <property type="entry name" value="MFS"/>
    <property type="match status" value="1"/>
</dbReference>
<proteinExistence type="inferred from homology"/>
<keyword evidence="10" id="KW-1185">Reference proteome</keyword>
<feature type="transmembrane region" description="Helical" evidence="7">
    <location>
        <begin position="417"/>
        <end position="435"/>
    </location>
</feature>
<protein>
    <submittedName>
        <fullName evidence="9">Solute carrier family 2, facilitated glucose transporter member 1</fullName>
    </submittedName>
</protein>
<evidence type="ECO:0000256" key="5">
    <source>
        <dbReference type="ARBA" id="ARBA00022989"/>
    </source>
</evidence>
<feature type="transmembrane region" description="Helical" evidence="7">
    <location>
        <begin position="354"/>
        <end position="374"/>
    </location>
</feature>
<reference evidence="9 10" key="1">
    <citation type="journal article" date="2020" name="Genome Biol. Evol.">
        <title>Comparative genomics of strictly vertically transmitted, feminizing microsporidia endosymbionts of amphipod crustaceans.</title>
        <authorList>
            <person name="Cormier A."/>
            <person name="Chebbi M.A."/>
            <person name="Giraud I."/>
            <person name="Wattier R."/>
            <person name="Teixeira M."/>
            <person name="Gilbert C."/>
            <person name="Rigaud T."/>
            <person name="Cordaux R."/>
        </authorList>
    </citation>
    <scope>NUCLEOTIDE SEQUENCE [LARGE SCALE GENOMIC DNA]</scope>
    <source>
        <strain evidence="9 10">Ou3-Ou53</strain>
    </source>
</reference>
<feature type="transmembrane region" description="Helical" evidence="7">
    <location>
        <begin position="328"/>
        <end position="348"/>
    </location>
</feature>
<feature type="transmembrane region" description="Helical" evidence="7">
    <location>
        <begin position="299"/>
        <end position="321"/>
    </location>
</feature>
<gene>
    <name evidence="9" type="primary">SLC2A1</name>
    <name evidence="9" type="ORF">NGRA_1771</name>
</gene>
<feature type="transmembrane region" description="Helical" evidence="7">
    <location>
        <begin position="154"/>
        <end position="178"/>
    </location>
</feature>
<dbReference type="Proteomes" id="UP000740883">
    <property type="component" value="Unassembled WGS sequence"/>
</dbReference>
<evidence type="ECO:0000256" key="1">
    <source>
        <dbReference type="ARBA" id="ARBA00004141"/>
    </source>
</evidence>